<evidence type="ECO:0000313" key="2">
    <source>
        <dbReference type="Proteomes" id="UP001485226"/>
    </source>
</evidence>
<keyword evidence="2" id="KW-1185">Reference proteome</keyword>
<evidence type="ECO:0000313" key="1">
    <source>
        <dbReference type="EMBL" id="MEL1255900.1"/>
    </source>
</evidence>
<protein>
    <recommendedName>
        <fullName evidence="3">Transposase</fullName>
    </recommendedName>
</protein>
<name>A0ABU9ITY2_9FLAO</name>
<dbReference type="EMBL" id="JBBYHS010000024">
    <property type="protein sequence ID" value="MEL1255900.1"/>
    <property type="molecule type" value="Genomic_DNA"/>
</dbReference>
<comment type="caution">
    <text evidence="1">The sequence shown here is derived from an EMBL/GenBank/DDBJ whole genome shotgun (WGS) entry which is preliminary data.</text>
</comment>
<proteinExistence type="predicted"/>
<dbReference type="SUPFAM" id="SSF143422">
    <property type="entry name" value="Transposase IS200-like"/>
    <property type="match status" value="1"/>
</dbReference>
<dbReference type="Gene3D" id="3.30.70.1290">
    <property type="entry name" value="Transposase IS200-like"/>
    <property type="match status" value="1"/>
</dbReference>
<sequence>MHQGKRIECTCLCLYDKSYSFDGELQNVIRDFKKYTSKKLIEAIQEHPESRREWLLKKFSFEAQKSGRAKNYKLWKDGFHPVILDTLEKIEQRVNYIHSNPIEAEIVFYERDYVNSSYRNYEEDNTVFCNVNIEPLW</sequence>
<organism evidence="1 2">
    <name type="scientific">Flavobacterium calami</name>
    <dbReference type="NCBI Taxonomy" id="3139144"/>
    <lineage>
        <taxon>Bacteria</taxon>
        <taxon>Pseudomonadati</taxon>
        <taxon>Bacteroidota</taxon>
        <taxon>Flavobacteriia</taxon>
        <taxon>Flavobacteriales</taxon>
        <taxon>Flavobacteriaceae</taxon>
        <taxon>Flavobacterium</taxon>
    </lineage>
</organism>
<gene>
    <name evidence="1" type="ORF">AAEO57_19050</name>
</gene>
<dbReference type="RefSeq" id="WP_341694625.1">
    <property type="nucleotide sequence ID" value="NZ_JBBYHS010000024.1"/>
</dbReference>
<dbReference type="InterPro" id="IPR036515">
    <property type="entry name" value="Transposase_17_sf"/>
</dbReference>
<reference evidence="1 2" key="1">
    <citation type="submission" date="2024-04" db="EMBL/GenBank/DDBJ databases">
        <title>Flavobacterium sp. DGU38 16S ribosomal RNA gene Genome sequencing and assembly.</title>
        <authorList>
            <person name="Park S."/>
        </authorList>
    </citation>
    <scope>NUCLEOTIDE SEQUENCE [LARGE SCALE GENOMIC DNA]</scope>
    <source>
        <strain evidence="1 2">DGU38</strain>
    </source>
</reference>
<dbReference type="Proteomes" id="UP001485226">
    <property type="component" value="Unassembled WGS sequence"/>
</dbReference>
<evidence type="ECO:0008006" key="3">
    <source>
        <dbReference type="Google" id="ProtNLM"/>
    </source>
</evidence>
<accession>A0ABU9ITY2</accession>